<evidence type="ECO:0000313" key="4">
    <source>
        <dbReference type="EMBL" id="KAA0713230.1"/>
    </source>
</evidence>
<dbReference type="EMBL" id="SOYY01000013">
    <property type="protein sequence ID" value="KAA0713230.1"/>
    <property type="molecule type" value="Genomic_DNA"/>
</dbReference>
<dbReference type="EMBL" id="SOYY01000006">
    <property type="protein sequence ID" value="KAA0720280.1"/>
    <property type="molecule type" value="Genomic_DNA"/>
</dbReference>
<name>A0A5A9NU08_9TELE</name>
<feature type="region of interest" description="Disordered" evidence="1">
    <location>
        <begin position="27"/>
        <end position="70"/>
    </location>
</feature>
<dbReference type="Proteomes" id="UP000324632">
    <property type="component" value="Chromosome 6"/>
</dbReference>
<keyword evidence="2" id="KW-0812">Transmembrane</keyword>
<feature type="compositionally biased region" description="Basic and acidic residues" evidence="1">
    <location>
        <begin position="196"/>
        <end position="207"/>
    </location>
</feature>
<comment type="caution">
    <text evidence="4">The sequence shown here is derived from an EMBL/GenBank/DDBJ whole genome shotgun (WGS) entry which is preliminary data.</text>
</comment>
<dbReference type="Proteomes" id="UP000324632">
    <property type="component" value="Chromosome 13"/>
</dbReference>
<feature type="compositionally biased region" description="Acidic residues" evidence="1">
    <location>
        <begin position="127"/>
        <end position="137"/>
    </location>
</feature>
<organism evidence="4 6">
    <name type="scientific">Triplophysa tibetana</name>
    <dbReference type="NCBI Taxonomy" id="1572043"/>
    <lineage>
        <taxon>Eukaryota</taxon>
        <taxon>Metazoa</taxon>
        <taxon>Chordata</taxon>
        <taxon>Craniata</taxon>
        <taxon>Vertebrata</taxon>
        <taxon>Euteleostomi</taxon>
        <taxon>Actinopterygii</taxon>
        <taxon>Neopterygii</taxon>
        <taxon>Teleostei</taxon>
        <taxon>Ostariophysi</taxon>
        <taxon>Cypriniformes</taxon>
        <taxon>Nemacheilidae</taxon>
        <taxon>Triplophysa</taxon>
    </lineage>
</organism>
<dbReference type="Proteomes" id="UP000324632">
    <property type="component" value="Chromosome 19"/>
</dbReference>
<proteinExistence type="predicted"/>
<evidence type="ECO:0000313" key="6">
    <source>
        <dbReference type="Proteomes" id="UP000324632"/>
    </source>
</evidence>
<keyword evidence="2" id="KW-1133">Transmembrane helix</keyword>
<dbReference type="AlphaFoldDB" id="A0A5A9NU08"/>
<evidence type="ECO:0000313" key="3">
    <source>
        <dbReference type="EMBL" id="KAA0707757.1"/>
    </source>
</evidence>
<gene>
    <name evidence="3" type="ORF">E1301_Tti010484</name>
    <name evidence="5" type="ORF">E1301_Tti012314</name>
    <name evidence="4" type="ORF">E1301_Tti023652</name>
</gene>
<feature type="compositionally biased region" description="Polar residues" evidence="1">
    <location>
        <begin position="86"/>
        <end position="99"/>
    </location>
</feature>
<dbReference type="InterPro" id="IPR004242">
    <property type="entry name" value="Transposase_21"/>
</dbReference>
<feature type="region of interest" description="Disordered" evidence="1">
    <location>
        <begin position="173"/>
        <end position="220"/>
    </location>
</feature>
<dbReference type="Pfam" id="PF02992">
    <property type="entry name" value="Transposase_21"/>
    <property type="match status" value="1"/>
</dbReference>
<accession>A0A5A9NU08</accession>
<reference evidence="4 6" key="1">
    <citation type="journal article" date="2019" name="Mol. Ecol. Resour.">
        <title>Chromosome-level genome assembly of Triplophysa tibetana, a fish adapted to the harsh high-altitude environment of the Tibetan Plateau.</title>
        <authorList>
            <person name="Yang X."/>
            <person name="Liu H."/>
            <person name="Ma Z."/>
            <person name="Zou Y."/>
            <person name="Zou M."/>
            <person name="Mao Y."/>
            <person name="Li X."/>
            <person name="Wang H."/>
            <person name="Chen T."/>
            <person name="Wang W."/>
            <person name="Yang R."/>
        </authorList>
    </citation>
    <scope>NUCLEOTIDE SEQUENCE [LARGE SCALE GENOMIC DNA]</scope>
    <source>
        <strain evidence="4">TTIB1903HZAU</strain>
        <tissue evidence="4">Muscle</tissue>
    </source>
</reference>
<feature type="transmembrane region" description="Helical" evidence="2">
    <location>
        <begin position="231"/>
        <end position="255"/>
    </location>
</feature>
<protein>
    <recommendedName>
        <fullName evidence="7">Transposase domain-containing protein</fullName>
    </recommendedName>
</protein>
<evidence type="ECO:0000256" key="2">
    <source>
        <dbReference type="SAM" id="Phobius"/>
    </source>
</evidence>
<dbReference type="EMBL" id="SOYY01000019">
    <property type="protein sequence ID" value="KAA0707757.1"/>
    <property type="molecule type" value="Genomic_DNA"/>
</dbReference>
<dbReference type="PANTHER" id="PTHR46579">
    <property type="entry name" value="F5/8 TYPE C DOMAIN-CONTAINING PROTEIN-RELATED"/>
    <property type="match status" value="1"/>
</dbReference>
<evidence type="ECO:0000256" key="1">
    <source>
        <dbReference type="SAM" id="MobiDB-lite"/>
    </source>
</evidence>
<sequence length="958" mass="109433">MEPSRKRRKLHYRRYLCDYNEPLPRTTRYRMAKIDPLDDDDESSHSDWSEDDQVSNNKERSIDDYRDKDIAPCSSLDFNASLDYHTSSDSDATGATVDSEQSHDEHANCDGVVGASMDSENGHDVENSDEEEGSLNDEPEQQALYDHTTSESDSTGVSLDIGHIVEDCDEAEVSLDDEHEQQSLDDYTNSGSEGLGFEHHSSSHTDDYDGGDDTTSDSEQMVNDDMMRSPLYQGALVTLGQTILLLMAFAVIVGLTQDGLQTLLQILSLILPQDSHLPATKYLFKKLFKTGKYDFHVYCPKCCCVLENNACKRCHQDFDKNELMKNGNFFFTLPLIDQLKHSLETSNLGESLNYRKTRPTNPDTISDIMDGKLYKQMCKDSNLKKDYSFSLTFNSDGVPIFKSSSFSIWPLLCHINELPPNIRKKTMFLTGLWFGPKKPSISTFFRPFINEMKTLSSVGFEWCSNAKIVKSYVYAIICSCDSVARAMLQNIKQFNGKFGCNWCLHPGERVEKGKGHVQVYPFHEEVTERSHTDMIKYQRNVGTGENFGVKGPTPLSSLPFFDIVSGFIVDSMHCIDLGVMRQLSTLWFDSSFHKEPWYIGTRANEIDRKIEQFQPPSNITRMPRSILTRAYWKASEWRAFLLFYAPIVLKSVLPRRFFEHFLLLCQAVYALQTTCITQLELFYASQHLNEFVLNFETLYGRPHMTYNVHILLHLSDSVRNWGPLWCYSAYSFEGCNGFLLKLYNGTQSVPLQIVTSFLLLKEVESMGKVLMQNAHPRVQQLFDTVVDGFNATKHVRRVNGTVFFGHGCSRALDLYEKDAVEQFLENPVKDQAIFYHKAVYNSQIFLSINYRRKLKRDNTLVRRSDGSVCQIVGFAKVESHTGCEHALCLVRKCVSKPRLFLQGYFGESRCQIKHVMSISSEFAELTVLDLSQLSDKFVVYRQENSCLVCLLPNSLERD</sequence>
<feature type="region of interest" description="Disordered" evidence="1">
    <location>
        <begin position="86"/>
        <end position="137"/>
    </location>
</feature>
<feature type="compositionally biased region" description="Basic and acidic residues" evidence="1">
    <location>
        <begin position="57"/>
        <end position="70"/>
    </location>
</feature>
<evidence type="ECO:0008006" key="7">
    <source>
        <dbReference type="Google" id="ProtNLM"/>
    </source>
</evidence>
<keyword evidence="2" id="KW-0472">Membrane</keyword>
<keyword evidence="6" id="KW-1185">Reference proteome</keyword>
<evidence type="ECO:0000313" key="5">
    <source>
        <dbReference type="EMBL" id="KAA0720280.1"/>
    </source>
</evidence>
<dbReference type="PANTHER" id="PTHR46579:SF1">
    <property type="entry name" value="F5_8 TYPE C DOMAIN-CONTAINING PROTEIN"/>
    <property type="match status" value="1"/>
</dbReference>